<organism evidence="1 2">
    <name type="scientific">Frigoriglobus tundricola</name>
    <dbReference type="NCBI Taxonomy" id="2774151"/>
    <lineage>
        <taxon>Bacteria</taxon>
        <taxon>Pseudomonadati</taxon>
        <taxon>Planctomycetota</taxon>
        <taxon>Planctomycetia</taxon>
        <taxon>Gemmatales</taxon>
        <taxon>Gemmataceae</taxon>
        <taxon>Frigoriglobus</taxon>
    </lineage>
</organism>
<accession>A0A6M5YMW4</accession>
<keyword evidence="2" id="KW-1185">Reference proteome</keyword>
<dbReference type="Proteomes" id="UP000503447">
    <property type="component" value="Chromosome"/>
</dbReference>
<evidence type="ECO:0000313" key="1">
    <source>
        <dbReference type="EMBL" id="QJW94700.1"/>
    </source>
</evidence>
<protein>
    <submittedName>
        <fullName evidence="1">Uncharacterized protein</fullName>
    </submittedName>
</protein>
<gene>
    <name evidence="1" type="ORF">FTUN_2222</name>
</gene>
<dbReference type="AlphaFoldDB" id="A0A6M5YMW4"/>
<dbReference type="RefSeq" id="WP_171470639.1">
    <property type="nucleotide sequence ID" value="NZ_CP053452.2"/>
</dbReference>
<sequence>MDKVKVEMLANMSGHNHSWNTGDIVEMPRAKAEGLVRAGFAKPVDEGEEPKPKKVKQG</sequence>
<dbReference type="EMBL" id="CP053452">
    <property type="protein sequence ID" value="QJW94700.1"/>
    <property type="molecule type" value="Genomic_DNA"/>
</dbReference>
<proteinExistence type="predicted"/>
<dbReference type="KEGG" id="ftj:FTUN_2222"/>
<reference evidence="2" key="1">
    <citation type="submission" date="2020-05" db="EMBL/GenBank/DDBJ databases">
        <title>Frigoriglobus tundricola gen. nov., sp. nov., a psychrotolerant cellulolytic planctomycete of the family Gemmataceae with two divergent copies of 16S rRNA gene.</title>
        <authorList>
            <person name="Kulichevskaya I.S."/>
            <person name="Ivanova A.A."/>
            <person name="Naumoff D.G."/>
            <person name="Beletsky A.V."/>
            <person name="Rijpstra W.I.C."/>
            <person name="Sinninghe Damste J.S."/>
            <person name="Mardanov A.V."/>
            <person name="Ravin N.V."/>
            <person name="Dedysh S.N."/>
        </authorList>
    </citation>
    <scope>NUCLEOTIDE SEQUENCE [LARGE SCALE GENOMIC DNA]</scope>
    <source>
        <strain evidence="2">PL17</strain>
    </source>
</reference>
<name>A0A6M5YMW4_9BACT</name>
<evidence type="ECO:0000313" key="2">
    <source>
        <dbReference type="Proteomes" id="UP000503447"/>
    </source>
</evidence>